<organism evidence="2">
    <name type="scientific">Populus alba</name>
    <name type="common">White poplar</name>
    <dbReference type="NCBI Taxonomy" id="43335"/>
    <lineage>
        <taxon>Eukaryota</taxon>
        <taxon>Viridiplantae</taxon>
        <taxon>Streptophyta</taxon>
        <taxon>Embryophyta</taxon>
        <taxon>Tracheophyta</taxon>
        <taxon>Spermatophyta</taxon>
        <taxon>Magnoliopsida</taxon>
        <taxon>eudicotyledons</taxon>
        <taxon>Gunneridae</taxon>
        <taxon>Pentapetalae</taxon>
        <taxon>rosids</taxon>
        <taxon>fabids</taxon>
        <taxon>Malpighiales</taxon>
        <taxon>Salicaceae</taxon>
        <taxon>Saliceae</taxon>
        <taxon>Populus</taxon>
    </lineage>
</organism>
<gene>
    <name evidence="2" type="ORF">D5086_0000116690</name>
</gene>
<evidence type="ECO:0000313" key="2">
    <source>
        <dbReference type="EMBL" id="TKS06960.1"/>
    </source>
</evidence>
<dbReference type="EMBL" id="RCHU01000333">
    <property type="protein sequence ID" value="TKS06960.1"/>
    <property type="molecule type" value="Genomic_DNA"/>
</dbReference>
<protein>
    <submittedName>
        <fullName evidence="2">Uncharacterized protein</fullName>
    </submittedName>
</protein>
<feature type="region of interest" description="Disordered" evidence="1">
    <location>
        <begin position="19"/>
        <end position="64"/>
    </location>
</feature>
<dbReference type="AlphaFoldDB" id="A0A4U5Q9D1"/>
<feature type="compositionally biased region" description="Acidic residues" evidence="1">
    <location>
        <begin position="26"/>
        <end position="56"/>
    </location>
</feature>
<reference evidence="2" key="1">
    <citation type="submission" date="2018-10" db="EMBL/GenBank/DDBJ databases">
        <title>Population genomic analysis revealed the cold adaptation of white poplar.</title>
        <authorList>
            <person name="Liu Y.-J."/>
        </authorList>
    </citation>
    <scope>NUCLEOTIDE SEQUENCE [LARGE SCALE GENOMIC DNA]</scope>
    <source>
        <strain evidence="2">PAL-ZL1</strain>
    </source>
</reference>
<name>A0A4U5Q9D1_POPAL</name>
<sequence length="106" mass="11118">MVSQRITSIFRWIQRQRGTGVGEWEGGIDEGSDDGSGKEDDDDEGCGGDEGGEGDVWEGSGKGEEGVACKEFGKAGGVIVFDREPSGVGEKELVHGMSRATIKIGP</sequence>
<comment type="caution">
    <text evidence="2">The sequence shown here is derived from an EMBL/GenBank/DDBJ whole genome shotgun (WGS) entry which is preliminary data.</text>
</comment>
<proteinExistence type="predicted"/>
<evidence type="ECO:0000256" key="1">
    <source>
        <dbReference type="SAM" id="MobiDB-lite"/>
    </source>
</evidence>
<accession>A0A4U5Q9D1</accession>